<geneLocation type="plasmid" evidence="1 2">
    <name>lp36</name>
</geneLocation>
<dbReference type="Proteomes" id="UP001304851">
    <property type="component" value="Plasmid lp36"/>
</dbReference>
<protein>
    <submittedName>
        <fullName evidence="1">Exported protein A EppA</fullName>
    </submittedName>
</protein>
<accession>A0ACD5GL76</accession>
<name>A0ACD5GL76_9SPIR</name>
<keyword evidence="1" id="KW-0614">Plasmid</keyword>
<organism evidence="1 2">
    <name type="scientific">Borreliella carolinensis</name>
    <dbReference type="NCBI Taxonomy" id="478174"/>
    <lineage>
        <taxon>Bacteria</taxon>
        <taxon>Pseudomonadati</taxon>
        <taxon>Spirochaetota</taxon>
        <taxon>Spirochaetia</taxon>
        <taxon>Spirochaetales</taxon>
        <taxon>Borreliaceae</taxon>
        <taxon>Borreliella</taxon>
    </lineage>
</organism>
<evidence type="ECO:0000313" key="1">
    <source>
        <dbReference type="EMBL" id="XPC85463.1"/>
    </source>
</evidence>
<reference evidence="1" key="1">
    <citation type="submission" date="2024-11" db="EMBL/GenBank/DDBJ databases">
        <title>Sequencing of Borrelia variable plasmids from multiple Borrelia sensu lato isolates.</title>
        <authorList>
            <person name="Mongodin E.F."/>
            <person name="Rudenko N."/>
            <person name="Fraser C.M."/>
            <person name="Schutzer S."/>
            <person name="Luft B."/>
            <person name="Morgan R."/>
            <person name="Casjens S."/>
            <person name="Qiu W."/>
        </authorList>
    </citation>
    <scope>NUCLEOTIDE SEQUENCE</scope>
    <source>
        <strain evidence="1">SCGT-18</strain>
    </source>
</reference>
<proteinExistence type="predicted"/>
<keyword evidence="2" id="KW-1185">Reference proteome</keyword>
<evidence type="ECO:0000313" key="2">
    <source>
        <dbReference type="Proteomes" id="UP001304851"/>
    </source>
</evidence>
<sequence>MNSDKINFAEKYGYKARDKFKESYSQNKITAVKQALKQILIDLQKSLTKYHQYDIL</sequence>
<gene>
    <name evidence="1" type="primary">eppA</name>
    <name evidence="1" type="ORF">QIA18_04995</name>
</gene>
<dbReference type="EMBL" id="CP179466">
    <property type="protein sequence ID" value="XPC85463.1"/>
    <property type="molecule type" value="Genomic_DNA"/>
</dbReference>